<evidence type="ECO:0000313" key="13">
    <source>
        <dbReference type="Proteomes" id="UP000245771"/>
    </source>
</evidence>
<dbReference type="InterPro" id="IPR011707">
    <property type="entry name" value="Cu-oxidase-like_N"/>
</dbReference>
<evidence type="ECO:0000256" key="5">
    <source>
        <dbReference type="ARBA" id="ARBA00023008"/>
    </source>
</evidence>
<dbReference type="RefSeq" id="XP_025358141.1">
    <property type="nucleotide sequence ID" value="XM_025501330.1"/>
</dbReference>
<sequence length="607" mass="67578">MMFSTAIFALLALPFALAENVTLDWNVGWVENVNLDGLFPRRAIGINGAYPPPIIMINQTDSLTIHFKNAFGDGRGTALHSHGMFFNNTGYFDGAASVTQCPIPDGESIAYQPHNSPLSPAARQDQWGTYWTHGHYDGQYVDGLRTPAIIHADKEPYKYDEDYTIILADWYHREHHDLLVNELINVKNPLGTEPFPQSGLVYFAHTAKGKNAEYLPGYNENATLSFEPGKTYRLRLINMAALSKFQFWIEGHEMSIIEADGVDMKEFPVEKIPLAVAQRYSVLVRARNDTGKNWPIHLNLDPIMYSILPKTLPLNITSTIVYKEGNPMGSDRPTIQYEYFDDTALEPVISQPQLPADVRFVKTFDWNVYGDGISYAFFNGSTFINPLTPSLFTALSMPTNESKLPIVYGPNGNAIVVDHMKSFEIEILNPGPTSHPFHLHGHQFQVVHISQDVNSDDPAINPPKKEGQANPLRRDTVLVPATGSATIRLVADNPGAWILHCHIDWHLAVGLAMVVIEAPEKIQENLQVPAYMFQQCHQQGLPSSGNAGGLESSTDFGALRLAPAPLESGWTVSASVTLFACIFTVLLGNSTIFWYSSRHRDEEDEDK</sequence>
<dbReference type="Pfam" id="PF07731">
    <property type="entry name" value="Cu-oxidase_2"/>
    <property type="match status" value="1"/>
</dbReference>
<dbReference type="CDD" id="cd13877">
    <property type="entry name" value="CuRO_2_Fet3p_like"/>
    <property type="match status" value="1"/>
</dbReference>
<feature type="signal peptide" evidence="8">
    <location>
        <begin position="1"/>
        <end position="18"/>
    </location>
</feature>
<dbReference type="InterPro" id="IPR011706">
    <property type="entry name" value="Cu-oxidase_C"/>
</dbReference>
<keyword evidence="7" id="KW-0472">Membrane</keyword>
<dbReference type="STRING" id="1280837.A0A316VJQ7"/>
<dbReference type="GO" id="GO:0010106">
    <property type="term" value="P:cellular response to iron ion starvation"/>
    <property type="evidence" value="ECO:0007669"/>
    <property type="project" value="TreeGrafter"/>
</dbReference>
<dbReference type="InterPro" id="IPR008972">
    <property type="entry name" value="Cupredoxin"/>
</dbReference>
<dbReference type="GO" id="GO:0004322">
    <property type="term" value="F:ferroxidase activity"/>
    <property type="evidence" value="ECO:0007669"/>
    <property type="project" value="TreeGrafter"/>
</dbReference>
<dbReference type="InterPro" id="IPR001117">
    <property type="entry name" value="Cu-oxidase_2nd"/>
</dbReference>
<dbReference type="GO" id="GO:0033573">
    <property type="term" value="C:high-affinity iron permease complex"/>
    <property type="evidence" value="ECO:0007669"/>
    <property type="project" value="TreeGrafter"/>
</dbReference>
<dbReference type="InterPro" id="IPR044130">
    <property type="entry name" value="CuRO_2_Fet3-like"/>
</dbReference>
<keyword evidence="7" id="KW-0812">Transmembrane</keyword>
<dbReference type="InterPro" id="IPR033138">
    <property type="entry name" value="Cu_oxidase_CS"/>
</dbReference>
<evidence type="ECO:0000256" key="1">
    <source>
        <dbReference type="ARBA" id="ARBA00010609"/>
    </source>
</evidence>
<proteinExistence type="inferred from homology"/>
<keyword evidence="3 8" id="KW-0732">Signal</keyword>
<dbReference type="Gene3D" id="2.60.40.420">
    <property type="entry name" value="Cupredoxins - blue copper proteins"/>
    <property type="match status" value="3"/>
</dbReference>
<organism evidence="12 13">
    <name type="scientific">Meira miltonrushii</name>
    <dbReference type="NCBI Taxonomy" id="1280837"/>
    <lineage>
        <taxon>Eukaryota</taxon>
        <taxon>Fungi</taxon>
        <taxon>Dikarya</taxon>
        <taxon>Basidiomycota</taxon>
        <taxon>Ustilaginomycotina</taxon>
        <taxon>Exobasidiomycetes</taxon>
        <taxon>Exobasidiales</taxon>
        <taxon>Brachybasidiaceae</taxon>
        <taxon>Meira</taxon>
    </lineage>
</organism>
<dbReference type="AlphaFoldDB" id="A0A316VJQ7"/>
<dbReference type="OrthoDB" id="2121828at2759"/>
<keyword evidence="5" id="KW-0186">Copper</keyword>
<keyword evidence="7" id="KW-1133">Transmembrane helix</keyword>
<dbReference type="Pfam" id="PF07732">
    <property type="entry name" value="Cu-oxidase_3"/>
    <property type="match status" value="1"/>
</dbReference>
<evidence type="ECO:0000256" key="8">
    <source>
        <dbReference type="SAM" id="SignalP"/>
    </source>
</evidence>
<name>A0A316VJQ7_9BASI</name>
<evidence type="ECO:0000259" key="11">
    <source>
        <dbReference type="Pfam" id="PF07732"/>
    </source>
</evidence>
<dbReference type="PROSITE" id="PS00079">
    <property type="entry name" value="MULTICOPPER_OXIDASE1"/>
    <property type="match status" value="1"/>
</dbReference>
<protein>
    <submittedName>
        <fullName evidence="12">Multi copper oxidase</fullName>
    </submittedName>
</protein>
<accession>A0A316VJQ7</accession>
<evidence type="ECO:0000256" key="6">
    <source>
        <dbReference type="ARBA" id="ARBA00023180"/>
    </source>
</evidence>
<keyword evidence="13" id="KW-1185">Reference proteome</keyword>
<dbReference type="InParanoid" id="A0A316VJQ7"/>
<dbReference type="PANTHER" id="PTHR11709:SF361">
    <property type="entry name" value="IRON TRANSPORT MULTICOPPER OXIDASE FET3"/>
    <property type="match status" value="1"/>
</dbReference>
<evidence type="ECO:0000259" key="10">
    <source>
        <dbReference type="Pfam" id="PF07731"/>
    </source>
</evidence>
<feature type="chain" id="PRO_5016388180" evidence="8">
    <location>
        <begin position="19"/>
        <end position="607"/>
    </location>
</feature>
<evidence type="ECO:0000256" key="4">
    <source>
        <dbReference type="ARBA" id="ARBA00023002"/>
    </source>
</evidence>
<keyword evidence="2" id="KW-0479">Metal-binding</keyword>
<evidence type="ECO:0000256" key="2">
    <source>
        <dbReference type="ARBA" id="ARBA00022723"/>
    </source>
</evidence>
<reference evidence="12 13" key="1">
    <citation type="journal article" date="2018" name="Mol. Biol. Evol.">
        <title>Broad Genomic Sampling Reveals a Smut Pathogenic Ancestry of the Fungal Clade Ustilaginomycotina.</title>
        <authorList>
            <person name="Kijpornyongpan T."/>
            <person name="Mondo S.J."/>
            <person name="Barry K."/>
            <person name="Sandor L."/>
            <person name="Lee J."/>
            <person name="Lipzen A."/>
            <person name="Pangilinan J."/>
            <person name="LaButti K."/>
            <person name="Hainaut M."/>
            <person name="Henrissat B."/>
            <person name="Grigoriev I.V."/>
            <person name="Spatafora J.W."/>
            <person name="Aime M.C."/>
        </authorList>
    </citation>
    <scope>NUCLEOTIDE SEQUENCE [LARGE SCALE GENOMIC DNA]</scope>
    <source>
        <strain evidence="12 13">MCA 3882</strain>
    </source>
</reference>
<dbReference type="InterPro" id="IPR002355">
    <property type="entry name" value="Cu_oxidase_Cu_BS"/>
</dbReference>
<feature type="domain" description="Plastocyanin-like" evidence="9">
    <location>
        <begin position="161"/>
        <end position="324"/>
    </location>
</feature>
<feature type="transmembrane region" description="Helical" evidence="7">
    <location>
        <begin position="570"/>
        <end position="595"/>
    </location>
</feature>
<feature type="domain" description="Plastocyanin-like" evidence="11">
    <location>
        <begin position="32"/>
        <end position="154"/>
    </location>
</feature>
<dbReference type="FunCoup" id="A0A316VJQ7">
    <property type="interactions" value="36"/>
</dbReference>
<dbReference type="GO" id="GO:0005507">
    <property type="term" value="F:copper ion binding"/>
    <property type="evidence" value="ECO:0007669"/>
    <property type="project" value="InterPro"/>
</dbReference>
<dbReference type="PROSITE" id="PS00080">
    <property type="entry name" value="MULTICOPPER_OXIDASE2"/>
    <property type="match status" value="1"/>
</dbReference>
<keyword evidence="6" id="KW-0325">Glycoprotein</keyword>
<evidence type="ECO:0000259" key="9">
    <source>
        <dbReference type="Pfam" id="PF00394"/>
    </source>
</evidence>
<dbReference type="PANTHER" id="PTHR11709">
    <property type="entry name" value="MULTI-COPPER OXIDASE"/>
    <property type="match status" value="1"/>
</dbReference>
<keyword evidence="4" id="KW-0560">Oxidoreductase</keyword>
<comment type="similarity">
    <text evidence="1">Belongs to the multicopper oxidase family.</text>
</comment>
<dbReference type="EMBL" id="KZ819602">
    <property type="protein sequence ID" value="PWN37839.1"/>
    <property type="molecule type" value="Genomic_DNA"/>
</dbReference>
<feature type="domain" description="Plastocyanin-like" evidence="10">
    <location>
        <begin position="386"/>
        <end position="520"/>
    </location>
</feature>
<evidence type="ECO:0000256" key="3">
    <source>
        <dbReference type="ARBA" id="ARBA00022729"/>
    </source>
</evidence>
<dbReference type="InterPro" id="IPR045087">
    <property type="entry name" value="Cu-oxidase_fam"/>
</dbReference>
<dbReference type="GO" id="GO:0033215">
    <property type="term" value="P:reductive iron assimilation"/>
    <property type="evidence" value="ECO:0007669"/>
    <property type="project" value="TreeGrafter"/>
</dbReference>
<dbReference type="Proteomes" id="UP000245771">
    <property type="component" value="Unassembled WGS sequence"/>
</dbReference>
<evidence type="ECO:0000256" key="7">
    <source>
        <dbReference type="SAM" id="Phobius"/>
    </source>
</evidence>
<evidence type="ECO:0000313" key="12">
    <source>
        <dbReference type="EMBL" id="PWN37839.1"/>
    </source>
</evidence>
<dbReference type="SUPFAM" id="SSF49503">
    <property type="entry name" value="Cupredoxins"/>
    <property type="match status" value="3"/>
</dbReference>
<gene>
    <name evidence="12" type="ORF">FA14DRAFT_183635</name>
</gene>
<dbReference type="GeneID" id="37023111"/>
<dbReference type="Pfam" id="PF00394">
    <property type="entry name" value="Cu-oxidase"/>
    <property type="match status" value="1"/>
</dbReference>